<evidence type="ECO:0008006" key="3">
    <source>
        <dbReference type="Google" id="ProtNLM"/>
    </source>
</evidence>
<organism evidence="1 2">
    <name type="scientific">Actinacidiphila epipremni</name>
    <dbReference type="NCBI Taxonomy" id="2053013"/>
    <lineage>
        <taxon>Bacteria</taxon>
        <taxon>Bacillati</taxon>
        <taxon>Actinomycetota</taxon>
        <taxon>Actinomycetes</taxon>
        <taxon>Kitasatosporales</taxon>
        <taxon>Streptomycetaceae</taxon>
        <taxon>Actinacidiphila</taxon>
    </lineage>
</organism>
<sequence>MTAAPYPPVLDGVDALPWARLEHNYGTAEDIPDRLRGVAAGTEPADGDLANHLSHQGGWVCPAATAALPFLVGLAALPTVALPDRLGLLELVGDLARTARTAEPRFVHLGWPEAWQRSLPALLALPTADAEPAAVRRAAVEALGEAPEPGPETVELLRERWERDGDGPTRLAALHALGRTAARAGAQQCARTAAYLEALLADARPAVRITALHALACIDPDAPARRVDLLCEGFTAPGAATELAAAWAEMNLAQAVSWSFALVANRPIAATGLVVRLAAAEGPAELRTAAMDCAGQLLLRWRSPAAALLPVLARGLEDTEPAVRVQAAHLLAALGAASAPYADRLAARLDDHARRPERWAPATVADNALWALTRCGDPRCLPGLVTRLHARQEVFAPYSSHSGLLGLHDLPGMHEVLIPLRAHAKQLVPQVAALMREVRKSGDWQAARACTEVLAAWGEAALSALGELIALLADPRLRGHAARALAAIGPSAAGALPYLHPAPGTAAAGSREAATERQLFAWARARLGDDPARALDVLGPALAADGVFHTTTRYVGDLGPAAVSQAGRLRVLLATGYPVDWTSVEAAIALWKVTGDPEPSRPALEETVRPLAEGRHLPVMHRALEALTEIGEIGPPTRAALTSALESDQLLGSAGNWRRFAEDQRIRAAARTLLRSAAG</sequence>
<evidence type="ECO:0000313" key="1">
    <source>
        <dbReference type="EMBL" id="NJP44580.1"/>
    </source>
</evidence>
<protein>
    <recommendedName>
        <fullName evidence="3">HEAT repeat domain-containing protein</fullName>
    </recommendedName>
</protein>
<gene>
    <name evidence="1" type="ORF">HCN08_14425</name>
</gene>
<dbReference type="PROSITE" id="PS50077">
    <property type="entry name" value="HEAT_REPEAT"/>
    <property type="match status" value="1"/>
</dbReference>
<keyword evidence="2" id="KW-1185">Reference proteome</keyword>
<reference evidence="1 2" key="1">
    <citation type="submission" date="2020-03" db="EMBL/GenBank/DDBJ databases">
        <title>WGS of actinomycetes isolated from Thailand.</title>
        <authorList>
            <person name="Thawai C."/>
        </authorList>
    </citation>
    <scope>NUCLEOTIDE SEQUENCE [LARGE SCALE GENOMIC DNA]</scope>
    <source>
        <strain evidence="1 2">PRB2-1</strain>
    </source>
</reference>
<dbReference type="RefSeq" id="WP_167983439.1">
    <property type="nucleotide sequence ID" value="NZ_JAATEJ010000009.1"/>
</dbReference>
<name>A0ABX0ZNJ6_9ACTN</name>
<dbReference type="SMART" id="SM00567">
    <property type="entry name" value="EZ_HEAT"/>
    <property type="match status" value="6"/>
</dbReference>
<evidence type="ECO:0000313" key="2">
    <source>
        <dbReference type="Proteomes" id="UP000734511"/>
    </source>
</evidence>
<dbReference type="InterPro" id="IPR016024">
    <property type="entry name" value="ARM-type_fold"/>
</dbReference>
<dbReference type="InterPro" id="IPR021133">
    <property type="entry name" value="HEAT_type_2"/>
</dbReference>
<accession>A0ABX0ZNJ6</accession>
<dbReference type="InterPro" id="IPR004155">
    <property type="entry name" value="PBS_lyase_HEAT"/>
</dbReference>
<dbReference type="Proteomes" id="UP000734511">
    <property type="component" value="Unassembled WGS sequence"/>
</dbReference>
<dbReference type="InterPro" id="IPR011989">
    <property type="entry name" value="ARM-like"/>
</dbReference>
<dbReference type="Gene3D" id="1.25.10.10">
    <property type="entry name" value="Leucine-rich Repeat Variant"/>
    <property type="match status" value="2"/>
</dbReference>
<comment type="caution">
    <text evidence="1">The sequence shown here is derived from an EMBL/GenBank/DDBJ whole genome shotgun (WGS) entry which is preliminary data.</text>
</comment>
<dbReference type="Pfam" id="PF13646">
    <property type="entry name" value="HEAT_2"/>
    <property type="match status" value="1"/>
</dbReference>
<dbReference type="SUPFAM" id="SSF48371">
    <property type="entry name" value="ARM repeat"/>
    <property type="match status" value="1"/>
</dbReference>
<dbReference type="EMBL" id="JAATEJ010000009">
    <property type="protein sequence ID" value="NJP44580.1"/>
    <property type="molecule type" value="Genomic_DNA"/>
</dbReference>
<proteinExistence type="predicted"/>